<organism evidence="7 8">
    <name type="scientific">Intoshia linei</name>
    <dbReference type="NCBI Taxonomy" id="1819745"/>
    <lineage>
        <taxon>Eukaryota</taxon>
        <taxon>Metazoa</taxon>
        <taxon>Spiralia</taxon>
        <taxon>Lophotrochozoa</taxon>
        <taxon>Mesozoa</taxon>
        <taxon>Orthonectida</taxon>
        <taxon>Rhopaluridae</taxon>
        <taxon>Intoshia</taxon>
    </lineage>
</organism>
<evidence type="ECO:0000256" key="6">
    <source>
        <dbReference type="SAM" id="Phobius"/>
    </source>
</evidence>
<evidence type="ECO:0000256" key="5">
    <source>
        <dbReference type="ARBA" id="ARBA00023242"/>
    </source>
</evidence>
<keyword evidence="6" id="KW-0812">Transmembrane</keyword>
<evidence type="ECO:0000256" key="4">
    <source>
        <dbReference type="ARBA" id="ARBA00023163"/>
    </source>
</evidence>
<dbReference type="EMBL" id="LWCA01000132">
    <property type="protein sequence ID" value="OAF70575.1"/>
    <property type="molecule type" value="Genomic_DNA"/>
</dbReference>
<keyword evidence="4" id="KW-0804">Transcription</keyword>
<dbReference type="PANTHER" id="PTHR48068">
    <property type="entry name" value="TAF9 RNA POLYMERASE II, TATA BOX-BINDING PROTEIN (TBP)-ASSOCIATED FACTOR"/>
    <property type="match status" value="1"/>
</dbReference>
<dbReference type="InterPro" id="IPR003162">
    <property type="entry name" value="TFIID-31"/>
</dbReference>
<dbReference type="Gene3D" id="1.10.20.10">
    <property type="entry name" value="Histone, subunit A"/>
    <property type="match status" value="1"/>
</dbReference>
<keyword evidence="5" id="KW-0539">Nucleus</keyword>
<comment type="caution">
    <text evidence="7">The sequence shown here is derived from an EMBL/GenBank/DDBJ whole genome shotgun (WGS) entry which is preliminary data.</text>
</comment>
<reference evidence="7 8" key="1">
    <citation type="submission" date="2016-04" db="EMBL/GenBank/DDBJ databases">
        <title>The genome of Intoshia linei affirms orthonectids as highly simplified spiralians.</title>
        <authorList>
            <person name="Mikhailov K.V."/>
            <person name="Slusarev G.S."/>
            <person name="Nikitin M.A."/>
            <person name="Logacheva M.D."/>
            <person name="Penin A."/>
            <person name="Aleoshin V."/>
            <person name="Panchin Y.V."/>
        </authorList>
    </citation>
    <scope>NUCLEOTIDE SEQUENCE [LARGE SCALE GENOMIC DNA]</scope>
    <source>
        <strain evidence="7">Intl2013</strain>
        <tissue evidence="7">Whole animal</tissue>
    </source>
</reference>
<dbReference type="InterPro" id="IPR009072">
    <property type="entry name" value="Histone-fold"/>
</dbReference>
<keyword evidence="3" id="KW-0805">Transcription regulation</keyword>
<evidence type="ECO:0000256" key="1">
    <source>
        <dbReference type="ARBA" id="ARBA00004123"/>
    </source>
</evidence>
<dbReference type="GO" id="GO:0051123">
    <property type="term" value="P:RNA polymerase II preinitiation complex assembly"/>
    <property type="evidence" value="ECO:0007669"/>
    <property type="project" value="TreeGrafter"/>
</dbReference>
<evidence type="ECO:0000313" key="8">
    <source>
        <dbReference type="Proteomes" id="UP000078046"/>
    </source>
</evidence>
<accession>A0A177B8L0</accession>
<feature type="transmembrane region" description="Helical" evidence="6">
    <location>
        <begin position="34"/>
        <end position="55"/>
    </location>
</feature>
<keyword evidence="6" id="KW-0472">Membrane</keyword>
<comment type="similarity">
    <text evidence="2">Belongs to the TAF9 family.</text>
</comment>
<dbReference type="GO" id="GO:0016251">
    <property type="term" value="F:RNA polymerase II general transcription initiation factor activity"/>
    <property type="evidence" value="ECO:0007669"/>
    <property type="project" value="TreeGrafter"/>
</dbReference>
<dbReference type="GO" id="GO:0000124">
    <property type="term" value="C:SAGA complex"/>
    <property type="evidence" value="ECO:0007669"/>
    <property type="project" value="TreeGrafter"/>
</dbReference>
<dbReference type="OrthoDB" id="341924at2759"/>
<keyword evidence="6" id="KW-1133">Transmembrane helix</keyword>
<dbReference type="GO" id="GO:0003713">
    <property type="term" value="F:transcription coactivator activity"/>
    <property type="evidence" value="ECO:0007669"/>
    <property type="project" value="TreeGrafter"/>
</dbReference>
<dbReference type="InterPro" id="IPR051431">
    <property type="entry name" value="TFIID_subunit_9"/>
</dbReference>
<dbReference type="CDD" id="cd07979">
    <property type="entry name" value="HFD_TAF9"/>
    <property type="match status" value="1"/>
</dbReference>
<comment type="subcellular location">
    <subcellularLocation>
        <location evidence="1">Nucleus</location>
    </subcellularLocation>
</comment>
<keyword evidence="8" id="KW-1185">Reference proteome</keyword>
<evidence type="ECO:0000256" key="2">
    <source>
        <dbReference type="ARBA" id="ARBA00007646"/>
    </source>
</evidence>
<dbReference type="AlphaFoldDB" id="A0A177B8L0"/>
<dbReference type="GO" id="GO:0005669">
    <property type="term" value="C:transcription factor TFIID complex"/>
    <property type="evidence" value="ECO:0007669"/>
    <property type="project" value="TreeGrafter"/>
</dbReference>
<sequence length="183" mass="21022">MDKKNLTLGRKNIDTSSIQDLLAKYDIKNYDDGVIPAVVEFAYSNYFVFLFLLFFGYTSRIVNEADEYASFRGDNMINENDLKFSIDNYAVQHGNFKVKKMYNIAAQKNLIPLPTIQPFKGIKIPDDKNSLTNPTYTLKLKDTHQFTKPNLLSNFQFKRSDVAKCNSNVPISNVKTLNINRNN</sequence>
<proteinExistence type="inferred from homology"/>
<evidence type="ECO:0000313" key="7">
    <source>
        <dbReference type="EMBL" id="OAF70575.1"/>
    </source>
</evidence>
<dbReference type="Pfam" id="PF02291">
    <property type="entry name" value="TFIID-31kDa"/>
    <property type="match status" value="1"/>
</dbReference>
<gene>
    <name evidence="7" type="ORF">A3Q56_01622</name>
</gene>
<evidence type="ECO:0008006" key="9">
    <source>
        <dbReference type="Google" id="ProtNLM"/>
    </source>
</evidence>
<protein>
    <recommendedName>
        <fullName evidence="9">Transcription initiation factor TFIID subunit 9B</fullName>
    </recommendedName>
</protein>
<dbReference type="Proteomes" id="UP000078046">
    <property type="component" value="Unassembled WGS sequence"/>
</dbReference>
<dbReference type="GO" id="GO:0046982">
    <property type="term" value="F:protein heterodimerization activity"/>
    <property type="evidence" value="ECO:0007669"/>
    <property type="project" value="InterPro"/>
</dbReference>
<evidence type="ECO:0000256" key="3">
    <source>
        <dbReference type="ARBA" id="ARBA00023015"/>
    </source>
</evidence>
<name>A0A177B8L0_9BILA</name>
<dbReference type="PANTHER" id="PTHR48068:SF4">
    <property type="entry name" value="TATA-BOX BINDING PROTEIN ASSOCIATED FACTOR 9"/>
    <property type="match status" value="1"/>
</dbReference>